<feature type="transmembrane region" description="Helical" evidence="1">
    <location>
        <begin position="168"/>
        <end position="186"/>
    </location>
</feature>
<organism evidence="2 3">
    <name type="scientific">Reticulomyxa filosa</name>
    <dbReference type="NCBI Taxonomy" id="46433"/>
    <lineage>
        <taxon>Eukaryota</taxon>
        <taxon>Sar</taxon>
        <taxon>Rhizaria</taxon>
        <taxon>Retaria</taxon>
        <taxon>Foraminifera</taxon>
        <taxon>Monothalamids</taxon>
        <taxon>Reticulomyxidae</taxon>
        <taxon>Reticulomyxa</taxon>
    </lineage>
</organism>
<gene>
    <name evidence="2" type="ORF">RFI_15230</name>
</gene>
<evidence type="ECO:0000256" key="1">
    <source>
        <dbReference type="SAM" id="Phobius"/>
    </source>
</evidence>
<dbReference type="EMBL" id="ASPP01011147">
    <property type="protein sequence ID" value="ETO21973.1"/>
    <property type="molecule type" value="Genomic_DNA"/>
</dbReference>
<reference evidence="2 3" key="1">
    <citation type="journal article" date="2013" name="Curr. Biol.">
        <title>The Genome of the Foraminiferan Reticulomyxa filosa.</title>
        <authorList>
            <person name="Glockner G."/>
            <person name="Hulsmann N."/>
            <person name="Schleicher M."/>
            <person name="Noegel A.A."/>
            <person name="Eichinger L."/>
            <person name="Gallinger C."/>
            <person name="Pawlowski J."/>
            <person name="Sierra R."/>
            <person name="Euteneuer U."/>
            <person name="Pillet L."/>
            <person name="Moustafa A."/>
            <person name="Platzer M."/>
            <person name="Groth M."/>
            <person name="Szafranski K."/>
            <person name="Schliwa M."/>
        </authorList>
    </citation>
    <scope>NUCLEOTIDE SEQUENCE [LARGE SCALE GENOMIC DNA]</scope>
</reference>
<evidence type="ECO:0000313" key="2">
    <source>
        <dbReference type="EMBL" id="ETO21973.1"/>
    </source>
</evidence>
<keyword evidence="3" id="KW-1185">Reference proteome</keyword>
<sequence length="229" mass="26144">MKMMLQGRLSKKIVLIFMLISGTFSLLTTSFSLYQDYKNRVTALEDKVKNMVEDYELPLGVAIHKSQTLIVTLILENFGSVSDAYIAQVKDKDGRNIMTMPNLNNEFGISNISMTDYFRYSKQIDFGHTKYKTNDELIVIEGIVGSVEVIVSTKFIKSEVLSTLKTTLLTNFLKAILVTFIFLIVIEKTLLARLKKISLWLEDFSHNQNIELLKPRETARSDEVDDIIV</sequence>
<accession>X6N7U3</accession>
<keyword evidence="1" id="KW-0812">Transmembrane</keyword>
<dbReference type="AlphaFoldDB" id="X6N7U3"/>
<dbReference type="Proteomes" id="UP000023152">
    <property type="component" value="Unassembled WGS sequence"/>
</dbReference>
<name>X6N7U3_RETFI</name>
<evidence type="ECO:0000313" key="3">
    <source>
        <dbReference type="Proteomes" id="UP000023152"/>
    </source>
</evidence>
<keyword evidence="1" id="KW-0472">Membrane</keyword>
<comment type="caution">
    <text evidence="2">The sequence shown here is derived from an EMBL/GenBank/DDBJ whole genome shotgun (WGS) entry which is preliminary data.</text>
</comment>
<keyword evidence="1" id="KW-1133">Transmembrane helix</keyword>
<feature type="non-terminal residue" evidence="2">
    <location>
        <position position="229"/>
    </location>
</feature>
<protein>
    <submittedName>
        <fullName evidence="2">Uncharacterized protein</fullName>
    </submittedName>
</protein>
<proteinExistence type="predicted"/>